<evidence type="ECO:0000313" key="1">
    <source>
        <dbReference type="EMBL" id="KIL14007.1"/>
    </source>
</evidence>
<comment type="caution">
    <text evidence="1">The sequence shown here is derived from an EMBL/GenBank/DDBJ whole genome shotgun (WGS) entry which is preliminary data.</text>
</comment>
<gene>
    <name evidence="1" type="ORF">B4127_1966</name>
</gene>
<organism evidence="1 2">
    <name type="scientific">Bacillus pumilus</name>
    <name type="common">Bacillus mesentericus</name>
    <dbReference type="NCBI Taxonomy" id="1408"/>
    <lineage>
        <taxon>Bacteria</taxon>
        <taxon>Bacillati</taxon>
        <taxon>Bacillota</taxon>
        <taxon>Bacilli</taxon>
        <taxon>Bacillales</taxon>
        <taxon>Bacillaceae</taxon>
        <taxon>Bacillus</taxon>
    </lineage>
</organism>
<evidence type="ECO:0000313" key="2">
    <source>
        <dbReference type="Proteomes" id="UP000031978"/>
    </source>
</evidence>
<dbReference type="RefSeq" id="WP_235355596.1">
    <property type="nucleotide sequence ID" value="NZ_JXCL01000037.1"/>
</dbReference>
<accession>A0AB34QVA8</accession>
<dbReference type="Proteomes" id="UP000031978">
    <property type="component" value="Unassembled WGS sequence"/>
</dbReference>
<protein>
    <submittedName>
        <fullName evidence="1">Uncharacterized protein</fullName>
    </submittedName>
</protein>
<sequence length="329" mass="37837">MEKVVLCEACQKNAMDVVEDTAEPKQPYQLCQPCHKRLLNNSLRPIEWYNLAVVHSPKQFLLHDDFYGEDGQAFQSEDDVIVTKEDKAPTLQDVRQDLASLINFSITRWFLEDDVIDALKQHDQQRTLDSVQSRFDETQHIEVKSRMLEIVADVLGTSAVGWVRELVNQADEEFLYPLSWAAASSLPEDEGLQHVIEKLKSISEKELPTAAFICLYRFHSNKVLNWMEVTCTHFHVHWGRLAALSCPTWDRMKTWLDKGRPFSLIALETMTHCAKGNRPVLVEQCSPKILHTDKSEVENTLNDYLQKDGVPRVKTNVSTILNNKEDIFE</sequence>
<reference evidence="1 2" key="1">
    <citation type="submission" date="2014-12" db="EMBL/GenBank/DDBJ databases">
        <title>Draft Genome Sequences of Five Spore-Forming Food Isolates of Bacillus pumilus.</title>
        <authorList>
            <person name="de Jong A."/>
            <person name="van Heel A.J."/>
            <person name="Montalban-Lopez M."/>
            <person name="Krawczyk A.O."/>
            <person name="Berendsen E.M."/>
            <person name="Wells-Bennik M."/>
            <person name="Kuipers O.P."/>
        </authorList>
    </citation>
    <scope>NUCLEOTIDE SEQUENCE [LARGE SCALE GENOMIC DNA]</scope>
    <source>
        <strain evidence="1 2">B4127</strain>
    </source>
</reference>
<name>A0AB34QVA8_BACPU</name>
<proteinExistence type="predicted"/>
<dbReference type="EMBL" id="JXCL01000037">
    <property type="protein sequence ID" value="KIL14007.1"/>
    <property type="molecule type" value="Genomic_DNA"/>
</dbReference>
<dbReference type="AlphaFoldDB" id="A0AB34QVA8"/>